<evidence type="ECO:0000256" key="1">
    <source>
        <dbReference type="ARBA" id="ARBA00006252"/>
    </source>
</evidence>
<dbReference type="InterPro" id="IPR003680">
    <property type="entry name" value="Flavodoxin_fold"/>
</dbReference>
<proteinExistence type="inferred from homology"/>
<dbReference type="SUPFAM" id="SSF52218">
    <property type="entry name" value="Flavoproteins"/>
    <property type="match status" value="1"/>
</dbReference>
<evidence type="ECO:0000259" key="3">
    <source>
        <dbReference type="Pfam" id="PF02525"/>
    </source>
</evidence>
<dbReference type="Gene3D" id="3.40.50.360">
    <property type="match status" value="1"/>
</dbReference>
<keyword evidence="5" id="KW-1185">Reference proteome</keyword>
<dbReference type="RefSeq" id="WP_109385853.1">
    <property type="nucleotide sequence ID" value="NZ_QETF01000001.1"/>
</dbReference>
<dbReference type="OrthoDB" id="9798454at2"/>
<keyword evidence="2" id="KW-0560">Oxidoreductase</keyword>
<dbReference type="Proteomes" id="UP000245293">
    <property type="component" value="Unassembled WGS sequence"/>
</dbReference>
<name>A0A2V1PCK1_9RHOB</name>
<comment type="similarity">
    <text evidence="1">Belongs to the NAD(P)H dehydrogenase (quinone) family.</text>
</comment>
<comment type="caution">
    <text evidence="4">The sequence shown here is derived from an EMBL/GenBank/DDBJ whole genome shotgun (WGS) entry which is preliminary data.</text>
</comment>
<evidence type="ECO:0000313" key="4">
    <source>
        <dbReference type="EMBL" id="PWG18622.1"/>
    </source>
</evidence>
<evidence type="ECO:0000313" key="5">
    <source>
        <dbReference type="Proteomes" id="UP000245293"/>
    </source>
</evidence>
<dbReference type="InterPro" id="IPR051545">
    <property type="entry name" value="NAD(P)H_dehydrogenase_qn"/>
</dbReference>
<sequence>MTAPQTLVVTANADSGSFTHQWARASANACRDPLESHLVQDGFDPVERASHYWQEGPFDTLKAQEAAAQTGKLPGDVARELGKIQKADRLILHFPVWWFGPPAILKGWMDRCLVNGVLHKGSQRFDKGLARGKSVLICATTGADAIETAPDGREGNIRLVLWPFMYALRYCGFEVLDPVFVHGVHGYHKGSARTEMEARMSKALSDQPSLLAGWGDRPRVRFNGDTDFDENGRLKADAPEVTPFITHQA</sequence>
<dbReference type="PANTHER" id="PTHR10204:SF34">
    <property type="entry name" value="NAD(P)H DEHYDROGENASE [QUINONE] 1 ISOFORM 1"/>
    <property type="match status" value="1"/>
</dbReference>
<dbReference type="InterPro" id="IPR029039">
    <property type="entry name" value="Flavoprotein-like_sf"/>
</dbReference>
<protein>
    <submittedName>
        <fullName evidence="4">Flavodoxin family protein</fullName>
    </submittedName>
</protein>
<reference evidence="5" key="1">
    <citation type="submission" date="2018-05" db="EMBL/GenBank/DDBJ databases">
        <authorList>
            <person name="Du Z."/>
            <person name="Wang X."/>
        </authorList>
    </citation>
    <scope>NUCLEOTIDE SEQUENCE [LARGE SCALE GENOMIC DNA]</scope>
    <source>
        <strain evidence="5">WDS4C29</strain>
    </source>
</reference>
<dbReference type="Pfam" id="PF02525">
    <property type="entry name" value="Flavodoxin_2"/>
    <property type="match status" value="1"/>
</dbReference>
<feature type="domain" description="Flavodoxin-like fold" evidence="3">
    <location>
        <begin position="5"/>
        <end position="202"/>
    </location>
</feature>
<evidence type="ECO:0000256" key="2">
    <source>
        <dbReference type="ARBA" id="ARBA00023002"/>
    </source>
</evidence>
<gene>
    <name evidence="4" type="ORF">DFK10_01510</name>
</gene>
<organism evidence="4 5">
    <name type="scientific">Salibaculum griseiflavum</name>
    <dbReference type="NCBI Taxonomy" id="1914409"/>
    <lineage>
        <taxon>Bacteria</taxon>
        <taxon>Pseudomonadati</taxon>
        <taxon>Pseudomonadota</taxon>
        <taxon>Alphaproteobacteria</taxon>
        <taxon>Rhodobacterales</taxon>
        <taxon>Roseobacteraceae</taxon>
        <taxon>Salibaculum</taxon>
    </lineage>
</organism>
<dbReference type="GO" id="GO:0003955">
    <property type="term" value="F:NAD(P)H dehydrogenase (quinone) activity"/>
    <property type="evidence" value="ECO:0007669"/>
    <property type="project" value="TreeGrafter"/>
</dbReference>
<dbReference type="EMBL" id="QETF01000001">
    <property type="protein sequence ID" value="PWG18622.1"/>
    <property type="molecule type" value="Genomic_DNA"/>
</dbReference>
<dbReference type="PANTHER" id="PTHR10204">
    <property type="entry name" value="NAD P H OXIDOREDUCTASE-RELATED"/>
    <property type="match status" value="1"/>
</dbReference>
<dbReference type="AlphaFoldDB" id="A0A2V1PCK1"/>
<dbReference type="GO" id="GO:0005829">
    <property type="term" value="C:cytosol"/>
    <property type="evidence" value="ECO:0007669"/>
    <property type="project" value="TreeGrafter"/>
</dbReference>
<accession>A0A2V1PCK1</accession>